<gene>
    <name evidence="3" type="ORF">QQF64_009615</name>
</gene>
<dbReference type="PANTHER" id="PTHR37456">
    <property type="entry name" value="SI:CH211-266K2.1"/>
    <property type="match status" value="1"/>
</dbReference>
<protein>
    <submittedName>
        <fullName evidence="3">Uncharacterized protein</fullName>
    </submittedName>
</protein>
<organism evidence="3 4">
    <name type="scientific">Cirrhinus molitorella</name>
    <name type="common">mud carp</name>
    <dbReference type="NCBI Taxonomy" id="172907"/>
    <lineage>
        <taxon>Eukaryota</taxon>
        <taxon>Metazoa</taxon>
        <taxon>Chordata</taxon>
        <taxon>Craniata</taxon>
        <taxon>Vertebrata</taxon>
        <taxon>Euteleostomi</taxon>
        <taxon>Actinopterygii</taxon>
        <taxon>Neopterygii</taxon>
        <taxon>Teleostei</taxon>
        <taxon>Ostariophysi</taxon>
        <taxon>Cypriniformes</taxon>
        <taxon>Cyprinidae</taxon>
        <taxon>Labeoninae</taxon>
        <taxon>Labeonini</taxon>
        <taxon>Cirrhinus</taxon>
    </lineage>
</organism>
<feature type="chain" id="PRO_5046893722" evidence="2">
    <location>
        <begin position="26"/>
        <end position="149"/>
    </location>
</feature>
<feature type="signal peptide" evidence="2">
    <location>
        <begin position="1"/>
        <end position="25"/>
    </location>
</feature>
<keyword evidence="4" id="KW-1185">Reference proteome</keyword>
<feature type="region of interest" description="Disordered" evidence="1">
    <location>
        <begin position="40"/>
        <end position="102"/>
    </location>
</feature>
<keyword evidence="2" id="KW-0732">Signal</keyword>
<reference evidence="3 4" key="1">
    <citation type="submission" date="2023-09" db="EMBL/GenBank/DDBJ databases">
        <authorList>
            <person name="Wang M."/>
        </authorList>
    </citation>
    <scope>NUCLEOTIDE SEQUENCE [LARGE SCALE GENOMIC DNA]</scope>
    <source>
        <strain evidence="3">GT-2023</strain>
        <tissue evidence="3">Liver</tissue>
    </source>
</reference>
<dbReference type="InterPro" id="IPR050938">
    <property type="entry name" value="Collagen_Structural_Proteins"/>
</dbReference>
<sequence length="149" mass="16016">MDGQNFSRNLFLFLFLCNVCIYCTTTEVCSNIILPGSKGDPGEVGAEGEEGRMGKTGPPGQRGLAGEYGEKGEMGKIGKMGPCGMRGDKGQEGMNGHPGLKGKPGKCQSTTCDCGKYRKVVGQMDINISKLKNAVKFLKNDDYKLMYNS</sequence>
<evidence type="ECO:0000313" key="3">
    <source>
        <dbReference type="EMBL" id="KAL1259038.1"/>
    </source>
</evidence>
<evidence type="ECO:0000313" key="4">
    <source>
        <dbReference type="Proteomes" id="UP001558613"/>
    </source>
</evidence>
<evidence type="ECO:0000256" key="1">
    <source>
        <dbReference type="SAM" id="MobiDB-lite"/>
    </source>
</evidence>
<dbReference type="InterPro" id="IPR008160">
    <property type="entry name" value="Collagen"/>
</dbReference>
<name>A0ABR3M5S1_9TELE</name>
<dbReference type="Pfam" id="PF01391">
    <property type="entry name" value="Collagen"/>
    <property type="match status" value="1"/>
</dbReference>
<evidence type="ECO:0000256" key="2">
    <source>
        <dbReference type="SAM" id="SignalP"/>
    </source>
</evidence>
<dbReference type="EMBL" id="JAYMGO010000016">
    <property type="protein sequence ID" value="KAL1259038.1"/>
    <property type="molecule type" value="Genomic_DNA"/>
</dbReference>
<proteinExistence type="predicted"/>
<dbReference type="PANTHER" id="PTHR37456:SF6">
    <property type="entry name" value="COLLAGEN ALPHA-1(XXIII) CHAIN-LIKE ISOFORM X2"/>
    <property type="match status" value="1"/>
</dbReference>
<comment type="caution">
    <text evidence="3">The sequence shown here is derived from an EMBL/GenBank/DDBJ whole genome shotgun (WGS) entry which is preliminary data.</text>
</comment>
<accession>A0ABR3M5S1</accession>
<dbReference type="Proteomes" id="UP001558613">
    <property type="component" value="Unassembled WGS sequence"/>
</dbReference>